<accession>A0A0D7A8G8</accession>
<keyword evidence="3" id="KW-1185">Reference proteome</keyword>
<name>A0A0D7A8G8_9AGAR</name>
<evidence type="ECO:0000256" key="1">
    <source>
        <dbReference type="SAM" id="MobiDB-lite"/>
    </source>
</evidence>
<dbReference type="AlphaFoldDB" id="A0A0D7A8G8"/>
<feature type="region of interest" description="Disordered" evidence="1">
    <location>
        <begin position="306"/>
        <end position="341"/>
    </location>
</feature>
<feature type="compositionally biased region" description="Basic and acidic residues" evidence="1">
    <location>
        <begin position="310"/>
        <end position="321"/>
    </location>
</feature>
<sequence length="420" mass="46660">MQGSTFSTSFKQLARATLSGLPREIYGLSNLSWDSILLSNRLEREDMRARGFIRFKVSTFTALVDRMSMPRCGAFADAVLELMDNETFRREIALHLGLIPSESPVMSEARAADVLFVYLAALYEESSGAYEGLFSKVYLSLESSTSGSDYTAGSKRPADEYSVSTCTGKRRRLRDGKAYEIERSDDYAIKKCLQIFRELQGQREKDIVIEVSVPQTRTEHTASFRASVQPLSTPANQSESATWNAVRCSVHTEWKDFVNEAFRPVPSPQLDTFSSGSILHLLPQLPNISGVFRDISQASAGTDFIDDVSENARRHESSRIEQDEDTSTESTESWTGPMDPVTPANQIIKAFPRSGAPPPCPCFDSREAMSSPIIMTDSNWVGVAPRKQKLFSHPRQRLTTSTVSNTGFSALMVGEFGSYN</sequence>
<proteinExistence type="predicted"/>
<gene>
    <name evidence="2" type="ORF">FISHEDRAFT_60168</name>
</gene>
<dbReference type="EMBL" id="KN882025">
    <property type="protein sequence ID" value="KIY46679.1"/>
    <property type="molecule type" value="Genomic_DNA"/>
</dbReference>
<organism evidence="2 3">
    <name type="scientific">Fistulina hepatica ATCC 64428</name>
    <dbReference type="NCBI Taxonomy" id="1128425"/>
    <lineage>
        <taxon>Eukaryota</taxon>
        <taxon>Fungi</taxon>
        <taxon>Dikarya</taxon>
        <taxon>Basidiomycota</taxon>
        <taxon>Agaricomycotina</taxon>
        <taxon>Agaricomycetes</taxon>
        <taxon>Agaricomycetidae</taxon>
        <taxon>Agaricales</taxon>
        <taxon>Fistulinaceae</taxon>
        <taxon>Fistulina</taxon>
    </lineage>
</organism>
<dbReference type="Proteomes" id="UP000054144">
    <property type="component" value="Unassembled WGS sequence"/>
</dbReference>
<evidence type="ECO:0000313" key="2">
    <source>
        <dbReference type="EMBL" id="KIY46679.1"/>
    </source>
</evidence>
<reference evidence="2 3" key="1">
    <citation type="journal article" date="2015" name="Fungal Genet. Biol.">
        <title>Evolution of novel wood decay mechanisms in Agaricales revealed by the genome sequences of Fistulina hepatica and Cylindrobasidium torrendii.</title>
        <authorList>
            <person name="Floudas D."/>
            <person name="Held B.W."/>
            <person name="Riley R."/>
            <person name="Nagy L.G."/>
            <person name="Koehler G."/>
            <person name="Ransdell A.S."/>
            <person name="Younus H."/>
            <person name="Chow J."/>
            <person name="Chiniquy J."/>
            <person name="Lipzen A."/>
            <person name="Tritt A."/>
            <person name="Sun H."/>
            <person name="Haridas S."/>
            <person name="LaButti K."/>
            <person name="Ohm R.A."/>
            <person name="Kues U."/>
            <person name="Blanchette R.A."/>
            <person name="Grigoriev I.V."/>
            <person name="Minto R.E."/>
            <person name="Hibbett D.S."/>
        </authorList>
    </citation>
    <scope>NUCLEOTIDE SEQUENCE [LARGE SCALE GENOMIC DNA]</scope>
    <source>
        <strain evidence="2 3">ATCC 64428</strain>
    </source>
</reference>
<evidence type="ECO:0000313" key="3">
    <source>
        <dbReference type="Proteomes" id="UP000054144"/>
    </source>
</evidence>
<protein>
    <submittedName>
        <fullName evidence="2">Uncharacterized protein</fullName>
    </submittedName>
</protein>